<dbReference type="EC" id="2.7.7.65" evidence="1"/>
<sequence>MADKERTVVLNQAPGPSSGPGTTNVAALVHLHPSGVNLGRRYPLEKQEILVGREGEVDVRLEYASVSRRQARIINVLGNWVLEDLGSTNGTFVNEKRVQSSALQSNDLIRFGEVIVKFLFGSDIEAAYHEEIYRVSIQDGLTGAFNKRYLLDLMERELARSIRYTLPLGLVMFDVDHFKRVNDNYGHLAGDAVLKELVRRLAQRIRQTDLLGRYGGEEFAVVLPSTDQQGAIAIAESLRHLMQATPVEYEGVGIPVTISLGVTALEPWASPPVDTQELIRRADERLYAAKRAGRNRVMW</sequence>
<dbReference type="SMART" id="SM00240">
    <property type="entry name" value="FHA"/>
    <property type="match status" value="1"/>
</dbReference>
<dbReference type="GO" id="GO:0005886">
    <property type="term" value="C:plasma membrane"/>
    <property type="evidence" value="ECO:0007669"/>
    <property type="project" value="TreeGrafter"/>
</dbReference>
<dbReference type="Pfam" id="PF00498">
    <property type="entry name" value="FHA"/>
    <property type="match status" value="1"/>
</dbReference>
<dbReference type="SMART" id="SM00267">
    <property type="entry name" value="GGDEF"/>
    <property type="match status" value="1"/>
</dbReference>
<dbReference type="GO" id="GO:0043709">
    <property type="term" value="P:cell adhesion involved in single-species biofilm formation"/>
    <property type="evidence" value="ECO:0007669"/>
    <property type="project" value="TreeGrafter"/>
</dbReference>
<feature type="domain" description="FHA" evidence="4">
    <location>
        <begin position="49"/>
        <end position="98"/>
    </location>
</feature>
<dbReference type="NCBIfam" id="TIGR00254">
    <property type="entry name" value="GGDEF"/>
    <property type="match status" value="1"/>
</dbReference>
<dbReference type="CDD" id="cd00060">
    <property type="entry name" value="FHA"/>
    <property type="match status" value="1"/>
</dbReference>
<protein>
    <recommendedName>
        <fullName evidence="1">diguanylate cyclase</fullName>
        <ecNumber evidence="1">2.7.7.65</ecNumber>
    </recommendedName>
</protein>
<reference evidence="6 7" key="1">
    <citation type="submission" date="2015-07" db="EMBL/GenBank/DDBJ databases">
        <title>Genome analysis of myxobacterium Chondromyces crocatus Cm c5 reveals a high potential for natural compound synthesis and the genetic basis for the loss of fruiting body formation.</title>
        <authorList>
            <person name="Zaburannyi N."/>
            <person name="Bunk B."/>
            <person name="Maier J."/>
            <person name="Overmann J."/>
            <person name="Mueller R."/>
        </authorList>
    </citation>
    <scope>NUCLEOTIDE SEQUENCE [LARGE SCALE GENOMIC DNA]</scope>
    <source>
        <strain evidence="6 7">Cm c5</strain>
    </source>
</reference>
<evidence type="ECO:0000256" key="3">
    <source>
        <dbReference type="SAM" id="MobiDB-lite"/>
    </source>
</evidence>
<dbReference type="PANTHER" id="PTHR45138:SF9">
    <property type="entry name" value="DIGUANYLATE CYCLASE DGCM-RELATED"/>
    <property type="match status" value="1"/>
</dbReference>
<dbReference type="InterPro" id="IPR043128">
    <property type="entry name" value="Rev_trsase/Diguanyl_cyclase"/>
</dbReference>
<dbReference type="GO" id="GO:0052621">
    <property type="term" value="F:diguanylate cyclase activity"/>
    <property type="evidence" value="ECO:0007669"/>
    <property type="project" value="UniProtKB-EC"/>
</dbReference>
<dbReference type="Pfam" id="PF00990">
    <property type="entry name" value="GGDEF"/>
    <property type="match status" value="1"/>
</dbReference>
<feature type="domain" description="GGDEF" evidence="5">
    <location>
        <begin position="166"/>
        <end position="299"/>
    </location>
</feature>
<keyword evidence="7" id="KW-1185">Reference proteome</keyword>
<evidence type="ECO:0000313" key="6">
    <source>
        <dbReference type="EMBL" id="AKT41488.1"/>
    </source>
</evidence>
<dbReference type="STRING" id="52.CMC5_056960"/>
<dbReference type="PROSITE" id="PS50887">
    <property type="entry name" value="GGDEF"/>
    <property type="match status" value="1"/>
</dbReference>
<dbReference type="CDD" id="cd01949">
    <property type="entry name" value="GGDEF"/>
    <property type="match status" value="1"/>
</dbReference>
<evidence type="ECO:0000259" key="4">
    <source>
        <dbReference type="PROSITE" id="PS50006"/>
    </source>
</evidence>
<accession>A0A0K1ELJ9</accession>
<dbReference type="Gene3D" id="3.30.70.270">
    <property type="match status" value="1"/>
</dbReference>
<evidence type="ECO:0000256" key="2">
    <source>
        <dbReference type="ARBA" id="ARBA00034247"/>
    </source>
</evidence>
<name>A0A0K1ELJ9_CHOCO</name>
<dbReference type="PROSITE" id="PS50006">
    <property type="entry name" value="FHA_DOMAIN"/>
    <property type="match status" value="1"/>
</dbReference>
<dbReference type="InterPro" id="IPR000253">
    <property type="entry name" value="FHA_dom"/>
</dbReference>
<dbReference type="InterPro" id="IPR029787">
    <property type="entry name" value="Nucleotide_cyclase"/>
</dbReference>
<dbReference type="GO" id="GO:1902201">
    <property type="term" value="P:negative regulation of bacterial-type flagellum-dependent cell motility"/>
    <property type="evidence" value="ECO:0007669"/>
    <property type="project" value="TreeGrafter"/>
</dbReference>
<dbReference type="SUPFAM" id="SSF49879">
    <property type="entry name" value="SMAD/FHA domain"/>
    <property type="match status" value="1"/>
</dbReference>
<dbReference type="PANTHER" id="PTHR45138">
    <property type="entry name" value="REGULATORY COMPONENTS OF SENSORY TRANSDUCTION SYSTEM"/>
    <property type="match status" value="1"/>
</dbReference>
<dbReference type="AlphaFoldDB" id="A0A0K1ELJ9"/>
<dbReference type="FunFam" id="3.30.70.270:FF:000001">
    <property type="entry name" value="Diguanylate cyclase domain protein"/>
    <property type="match status" value="1"/>
</dbReference>
<feature type="region of interest" description="Disordered" evidence="3">
    <location>
        <begin position="1"/>
        <end position="21"/>
    </location>
</feature>
<dbReference type="InterPro" id="IPR000160">
    <property type="entry name" value="GGDEF_dom"/>
</dbReference>
<comment type="catalytic activity">
    <reaction evidence="2">
        <text>2 GTP = 3',3'-c-di-GMP + 2 diphosphate</text>
        <dbReference type="Rhea" id="RHEA:24898"/>
        <dbReference type="ChEBI" id="CHEBI:33019"/>
        <dbReference type="ChEBI" id="CHEBI:37565"/>
        <dbReference type="ChEBI" id="CHEBI:58805"/>
        <dbReference type="EC" id="2.7.7.65"/>
    </reaction>
</comment>
<evidence type="ECO:0000259" key="5">
    <source>
        <dbReference type="PROSITE" id="PS50887"/>
    </source>
</evidence>
<dbReference type="EMBL" id="CP012159">
    <property type="protein sequence ID" value="AKT41488.1"/>
    <property type="molecule type" value="Genomic_DNA"/>
</dbReference>
<dbReference type="KEGG" id="ccro:CMC5_056960"/>
<dbReference type="InterPro" id="IPR050469">
    <property type="entry name" value="Diguanylate_Cyclase"/>
</dbReference>
<dbReference type="InterPro" id="IPR008984">
    <property type="entry name" value="SMAD_FHA_dom_sf"/>
</dbReference>
<gene>
    <name evidence="6" type="ORF">CMC5_056960</name>
</gene>
<dbReference type="SUPFAM" id="SSF55073">
    <property type="entry name" value="Nucleotide cyclase"/>
    <property type="match status" value="1"/>
</dbReference>
<dbReference type="Gene3D" id="2.60.200.20">
    <property type="match status" value="1"/>
</dbReference>
<evidence type="ECO:0000256" key="1">
    <source>
        <dbReference type="ARBA" id="ARBA00012528"/>
    </source>
</evidence>
<organism evidence="6 7">
    <name type="scientific">Chondromyces crocatus</name>
    <dbReference type="NCBI Taxonomy" id="52"/>
    <lineage>
        <taxon>Bacteria</taxon>
        <taxon>Pseudomonadati</taxon>
        <taxon>Myxococcota</taxon>
        <taxon>Polyangia</taxon>
        <taxon>Polyangiales</taxon>
        <taxon>Polyangiaceae</taxon>
        <taxon>Chondromyces</taxon>
    </lineage>
</organism>
<proteinExistence type="predicted"/>
<dbReference type="Proteomes" id="UP000067626">
    <property type="component" value="Chromosome"/>
</dbReference>
<evidence type="ECO:0000313" key="7">
    <source>
        <dbReference type="Proteomes" id="UP000067626"/>
    </source>
</evidence>